<feature type="domain" description="C2H2-type" evidence="5">
    <location>
        <begin position="21"/>
        <end position="43"/>
    </location>
</feature>
<evidence type="ECO:0000313" key="6">
    <source>
        <dbReference type="EMBL" id="RXW23358.1"/>
    </source>
</evidence>
<dbReference type="InterPro" id="IPR036236">
    <property type="entry name" value="Znf_C2H2_sf"/>
</dbReference>
<dbReference type="GO" id="GO:0008270">
    <property type="term" value="F:zinc ion binding"/>
    <property type="evidence" value="ECO:0007669"/>
    <property type="project" value="UniProtKB-KW"/>
</dbReference>
<keyword evidence="2 4" id="KW-0863">Zinc-finger</keyword>
<evidence type="ECO:0000256" key="1">
    <source>
        <dbReference type="ARBA" id="ARBA00022723"/>
    </source>
</evidence>
<dbReference type="OrthoDB" id="654211at2759"/>
<dbReference type="Gene3D" id="3.30.160.60">
    <property type="entry name" value="Classic Zinc Finger"/>
    <property type="match status" value="2"/>
</dbReference>
<comment type="caution">
    <text evidence="6">The sequence shown here is derived from an EMBL/GenBank/DDBJ whole genome shotgun (WGS) entry which is preliminary data.</text>
</comment>
<organism evidence="6 7">
    <name type="scientific">Candolleomyces aberdarensis</name>
    <dbReference type="NCBI Taxonomy" id="2316362"/>
    <lineage>
        <taxon>Eukaryota</taxon>
        <taxon>Fungi</taxon>
        <taxon>Dikarya</taxon>
        <taxon>Basidiomycota</taxon>
        <taxon>Agaricomycotina</taxon>
        <taxon>Agaricomycetes</taxon>
        <taxon>Agaricomycetidae</taxon>
        <taxon>Agaricales</taxon>
        <taxon>Agaricineae</taxon>
        <taxon>Psathyrellaceae</taxon>
        <taxon>Candolleomyces</taxon>
    </lineage>
</organism>
<dbReference type="SMART" id="SM00355">
    <property type="entry name" value="ZnF_C2H2"/>
    <property type="match status" value="2"/>
</dbReference>
<evidence type="ECO:0000259" key="5">
    <source>
        <dbReference type="PROSITE" id="PS50157"/>
    </source>
</evidence>
<dbReference type="InterPro" id="IPR013087">
    <property type="entry name" value="Znf_C2H2_type"/>
</dbReference>
<evidence type="ECO:0000256" key="3">
    <source>
        <dbReference type="ARBA" id="ARBA00022833"/>
    </source>
</evidence>
<evidence type="ECO:0000256" key="2">
    <source>
        <dbReference type="ARBA" id="ARBA00022771"/>
    </source>
</evidence>
<dbReference type="Proteomes" id="UP000290288">
    <property type="component" value="Unassembled WGS sequence"/>
</dbReference>
<dbReference type="EMBL" id="SDEE01000044">
    <property type="protein sequence ID" value="RXW23358.1"/>
    <property type="molecule type" value="Genomic_DNA"/>
</dbReference>
<proteinExistence type="predicted"/>
<accession>A0A4V1Q4V0</accession>
<dbReference type="PROSITE" id="PS00028">
    <property type="entry name" value="ZINC_FINGER_C2H2_1"/>
    <property type="match status" value="1"/>
</dbReference>
<reference evidence="6 7" key="1">
    <citation type="submission" date="2019-01" db="EMBL/GenBank/DDBJ databases">
        <title>Draft genome sequence of Psathyrella aberdarensis IHI B618.</title>
        <authorList>
            <person name="Buettner E."/>
            <person name="Kellner H."/>
        </authorList>
    </citation>
    <scope>NUCLEOTIDE SEQUENCE [LARGE SCALE GENOMIC DNA]</scope>
    <source>
        <strain evidence="6 7">IHI B618</strain>
    </source>
</reference>
<dbReference type="Pfam" id="PF00096">
    <property type="entry name" value="zf-C2H2"/>
    <property type="match status" value="1"/>
</dbReference>
<sequence length="74" mass="8470">MPAIRNEPTTKGKRVRARVPVQCPTCDKVLNRKADLTRHMQTHDKGAGRFTCPYDDCQYATLQKSNLTTHLRTQ</sequence>
<evidence type="ECO:0000313" key="7">
    <source>
        <dbReference type="Proteomes" id="UP000290288"/>
    </source>
</evidence>
<protein>
    <recommendedName>
        <fullName evidence="5">C2H2-type domain-containing protein</fullName>
    </recommendedName>
</protein>
<keyword evidence="3" id="KW-0862">Zinc</keyword>
<feature type="domain" description="C2H2-type" evidence="5">
    <location>
        <begin position="50"/>
        <end position="74"/>
    </location>
</feature>
<dbReference type="PROSITE" id="PS50157">
    <property type="entry name" value="ZINC_FINGER_C2H2_2"/>
    <property type="match status" value="2"/>
</dbReference>
<dbReference type="AlphaFoldDB" id="A0A4V1Q4V0"/>
<name>A0A4V1Q4V0_9AGAR</name>
<dbReference type="FunFam" id="3.30.160.60:FF:000446">
    <property type="entry name" value="Zinc finger protein"/>
    <property type="match status" value="1"/>
</dbReference>
<gene>
    <name evidence="6" type="ORF">EST38_g2485</name>
</gene>
<dbReference type="SUPFAM" id="SSF57667">
    <property type="entry name" value="beta-beta-alpha zinc fingers"/>
    <property type="match status" value="1"/>
</dbReference>
<dbReference type="STRING" id="2316362.A0A4V1Q4V0"/>
<keyword evidence="7" id="KW-1185">Reference proteome</keyword>
<keyword evidence="1" id="KW-0479">Metal-binding</keyword>
<evidence type="ECO:0000256" key="4">
    <source>
        <dbReference type="PROSITE-ProRule" id="PRU00042"/>
    </source>
</evidence>